<feature type="compositionally biased region" description="Basic and acidic residues" evidence="5">
    <location>
        <begin position="332"/>
        <end position="347"/>
    </location>
</feature>
<protein>
    <recommendedName>
        <fullName evidence="2">arginyltransferase</fullName>
        <ecNumber evidence="2">2.3.2.8</ecNumber>
    </recommendedName>
</protein>
<dbReference type="PANTHER" id="PTHR21367">
    <property type="entry name" value="ARGININE-TRNA-PROTEIN TRANSFERASE 1"/>
    <property type="match status" value="1"/>
</dbReference>
<feature type="region of interest" description="Disordered" evidence="5">
    <location>
        <begin position="328"/>
        <end position="354"/>
    </location>
</feature>
<dbReference type="GO" id="GO:0005737">
    <property type="term" value="C:cytoplasm"/>
    <property type="evidence" value="ECO:0007669"/>
    <property type="project" value="TreeGrafter"/>
</dbReference>
<keyword evidence="3 6" id="KW-0808">Transferase</keyword>
<evidence type="ECO:0000313" key="7">
    <source>
        <dbReference type="Proteomes" id="UP000245464"/>
    </source>
</evidence>
<dbReference type="PANTHER" id="PTHR21367:SF1">
    <property type="entry name" value="ARGINYL-TRNA--PROTEIN TRANSFERASE 1"/>
    <property type="match status" value="1"/>
</dbReference>
<evidence type="ECO:0000256" key="5">
    <source>
        <dbReference type="SAM" id="MobiDB-lite"/>
    </source>
</evidence>
<dbReference type="KEGG" id="ptrr:6344458"/>
<dbReference type="Pfam" id="PF04376">
    <property type="entry name" value="ATE_N"/>
    <property type="match status" value="1"/>
</dbReference>
<dbReference type="InterPro" id="IPR007472">
    <property type="entry name" value="N-end_Aminoacyl_Trfase_C"/>
</dbReference>
<dbReference type="RefSeq" id="XP_065961861.1">
    <property type="nucleotide sequence ID" value="XM_066107412.1"/>
</dbReference>
<evidence type="ECO:0000256" key="3">
    <source>
        <dbReference type="ARBA" id="ARBA00022679"/>
    </source>
</evidence>
<dbReference type="InterPro" id="IPR030700">
    <property type="entry name" value="N-end_Aminoacyl_Trfase"/>
</dbReference>
<dbReference type="InterPro" id="IPR007471">
    <property type="entry name" value="N-end_Aminoacyl_Trfase_N"/>
</dbReference>
<evidence type="ECO:0000256" key="2">
    <source>
        <dbReference type="ARBA" id="ARBA00012025"/>
    </source>
</evidence>
<gene>
    <name evidence="6" type="ORF">PtrM4_100740</name>
</gene>
<evidence type="ECO:0000313" key="6">
    <source>
        <dbReference type="EMBL" id="KAF7570072.1"/>
    </source>
</evidence>
<evidence type="ECO:0000256" key="1">
    <source>
        <dbReference type="ARBA" id="ARBA00009991"/>
    </source>
</evidence>
<comment type="similarity">
    <text evidence="1">Belongs to the R-transferase family.</text>
</comment>
<dbReference type="SUPFAM" id="SSF55729">
    <property type="entry name" value="Acyl-CoA N-acyltransferases (Nat)"/>
    <property type="match status" value="1"/>
</dbReference>
<comment type="caution">
    <text evidence="6">The sequence shown here is derived from an EMBL/GenBank/DDBJ whole genome shotgun (WGS) entry which is preliminary data.</text>
</comment>
<proteinExistence type="inferred from homology"/>
<organism evidence="6 7">
    <name type="scientific">Pyrenophora tritici-repentis</name>
    <dbReference type="NCBI Taxonomy" id="45151"/>
    <lineage>
        <taxon>Eukaryota</taxon>
        <taxon>Fungi</taxon>
        <taxon>Dikarya</taxon>
        <taxon>Ascomycota</taxon>
        <taxon>Pezizomycotina</taxon>
        <taxon>Dothideomycetes</taxon>
        <taxon>Pleosporomycetidae</taxon>
        <taxon>Pleosporales</taxon>
        <taxon>Pleosporineae</taxon>
        <taxon>Pleosporaceae</taxon>
        <taxon>Pyrenophora</taxon>
    </lineage>
</organism>
<accession>A0A317A871</accession>
<dbReference type="EMBL" id="NQIK02000005">
    <property type="protein sequence ID" value="KAF7570072.1"/>
    <property type="molecule type" value="Genomic_DNA"/>
</dbReference>
<dbReference type="InterPro" id="IPR016181">
    <property type="entry name" value="Acyl_CoA_acyltransferase"/>
</dbReference>
<dbReference type="EC" id="2.3.2.8" evidence="2"/>
<dbReference type="AlphaFoldDB" id="A0A317A871"/>
<name>A0A317A871_9PLEO</name>
<dbReference type="GeneID" id="6344458"/>
<dbReference type="Pfam" id="PF04377">
    <property type="entry name" value="ATE_C"/>
    <property type="match status" value="1"/>
</dbReference>
<dbReference type="GO" id="GO:0004057">
    <property type="term" value="F:arginyl-tRNA--protein transferase activity"/>
    <property type="evidence" value="ECO:0007669"/>
    <property type="project" value="UniProtKB-EC"/>
</dbReference>
<reference evidence="6" key="1">
    <citation type="journal article" date="2018" name="BMC Genomics">
        <title>Comparative genomics of the wheat fungal pathogen Pyrenophora tritici-repentis reveals chromosomal variations and genome plasticity.</title>
        <authorList>
            <person name="Moolhuijzen P."/>
            <person name="See P.T."/>
            <person name="Hane J.K."/>
            <person name="Shi G."/>
            <person name="Liu Z."/>
            <person name="Oliver R.P."/>
            <person name="Moffat C.S."/>
        </authorList>
    </citation>
    <scope>NUCLEOTIDE SEQUENCE [LARGE SCALE GENOMIC DNA]</scope>
    <source>
        <strain evidence="6">M4</strain>
    </source>
</reference>
<sequence>MQSSVTPFGYSSESCGYCKHGQNGRRTANSRASYYFSSKSLTVDVYQILVDRGWRRSGTIFYKPDVLRHCCPHYTIRLPVASFKPSKDQRKAVNHWNDHVLGEQYMKEASRLYPISKEEKARLKNTFDLAREIHKAELQNVKQPPEPAHRFEVTLEPAAFSPEKYELFKNYQQNVHKEKPHEISQSGFKRFLCDSPLKKTSRTVDGKEQLLGSYHQCYRLDGQLVAMGVLDLLPHCVSGVYMLYHSDFEQWQFGKLSALREAALTLEGGYQYYYMGYYIHSCTKMKYKGDYKTQHVLDPETYEWHSLDDELRGLLDKKPYVSMARERRRKLEKASSKDEGAEDHVEEKDDYSDYPLPTAAEAGNAVAKGMSLFELKVPGLMTAEEIEENLDLATMPIRVGSRMAEAQDLVSWEGSDLRNPKSIQGIIGEMVACMGPEVAWQVVVQLG</sequence>
<dbReference type="Proteomes" id="UP000245464">
    <property type="component" value="Chromosome 5"/>
</dbReference>
<evidence type="ECO:0000256" key="4">
    <source>
        <dbReference type="ARBA" id="ARBA00023315"/>
    </source>
</evidence>
<keyword evidence="4" id="KW-0012">Acyltransferase</keyword>